<protein>
    <recommendedName>
        <fullName evidence="1">Pyruvate phosphate dikinase AMP/ATP-binding domain-containing protein</fullName>
    </recommendedName>
</protein>
<sequence length="272" mass="29333">MMIPVPLVEAFEQAWLGGKAVQLGAALRGGLPVPPGFALSVDLVDAIASGDESTYQLVLPLLPELGGVVAVRSSAVGEDSASASFAGQHLTCLNVRSDSQLLIAIRKVWASGRSESALAYRQHLGISEPPQVAVVVQQLVHPDCAGVMFTRNPVTNADEIVIEAAWGLGEAIVAGLITPDRYRLNRNGQVLEQTPGFKDLAIQPSAEGGTIEVEVDPAQIEQLCLDQVNLQKLVTLATQCEQYFQKSWDIEWAFKDETLYLLQCRPITRSFA</sequence>
<accession>A0A951Q4B2</accession>
<feature type="domain" description="Pyruvate phosphate dikinase AMP/ATP-binding" evidence="1">
    <location>
        <begin position="68"/>
        <end position="269"/>
    </location>
</feature>
<dbReference type="InterPro" id="IPR013815">
    <property type="entry name" value="ATP_grasp_subdomain_1"/>
</dbReference>
<dbReference type="PANTHER" id="PTHR43615:SF1">
    <property type="entry name" value="PPDK_N DOMAIN-CONTAINING PROTEIN"/>
    <property type="match status" value="1"/>
</dbReference>
<evidence type="ECO:0000313" key="2">
    <source>
        <dbReference type="EMBL" id="MBW4565495.1"/>
    </source>
</evidence>
<comment type="caution">
    <text evidence="2">The sequence shown here is derived from an EMBL/GenBank/DDBJ whole genome shotgun (WGS) entry which is preliminary data.</text>
</comment>
<reference evidence="2" key="1">
    <citation type="submission" date="2021-05" db="EMBL/GenBank/DDBJ databases">
        <authorList>
            <person name="Pietrasiak N."/>
            <person name="Ward R."/>
            <person name="Stajich J.E."/>
            <person name="Kurbessoian T."/>
        </authorList>
    </citation>
    <scope>NUCLEOTIDE SEQUENCE</scope>
    <source>
        <strain evidence="2">JT2-VF2</strain>
    </source>
</reference>
<dbReference type="EMBL" id="JAHHHN010000039">
    <property type="protein sequence ID" value="MBW4565495.1"/>
    <property type="molecule type" value="Genomic_DNA"/>
</dbReference>
<dbReference type="PANTHER" id="PTHR43615">
    <property type="entry name" value="PHOSPHOENOLPYRUVATE SYNTHASE-RELATED"/>
    <property type="match status" value="1"/>
</dbReference>
<proteinExistence type="predicted"/>
<dbReference type="GO" id="GO:0016301">
    <property type="term" value="F:kinase activity"/>
    <property type="evidence" value="ECO:0007669"/>
    <property type="project" value="InterPro"/>
</dbReference>
<dbReference type="Gene3D" id="3.30.470.20">
    <property type="entry name" value="ATP-grasp fold, B domain"/>
    <property type="match status" value="1"/>
</dbReference>
<evidence type="ECO:0000259" key="1">
    <source>
        <dbReference type="Pfam" id="PF01326"/>
    </source>
</evidence>
<name>A0A951Q4B2_9NOST</name>
<dbReference type="SUPFAM" id="SSF56059">
    <property type="entry name" value="Glutathione synthetase ATP-binding domain-like"/>
    <property type="match status" value="1"/>
</dbReference>
<dbReference type="Pfam" id="PF01326">
    <property type="entry name" value="PPDK_N"/>
    <property type="match status" value="1"/>
</dbReference>
<evidence type="ECO:0000313" key="3">
    <source>
        <dbReference type="Proteomes" id="UP000715781"/>
    </source>
</evidence>
<dbReference type="InterPro" id="IPR051549">
    <property type="entry name" value="PEP_Utilizing_Enz"/>
</dbReference>
<dbReference type="GO" id="GO:0005524">
    <property type="term" value="F:ATP binding"/>
    <property type="evidence" value="ECO:0007669"/>
    <property type="project" value="InterPro"/>
</dbReference>
<gene>
    <name evidence="2" type="ORF">KME32_31300</name>
</gene>
<dbReference type="Proteomes" id="UP000715781">
    <property type="component" value="Unassembled WGS sequence"/>
</dbReference>
<organism evidence="2 3">
    <name type="scientific">Mojavia pulchra JT2-VF2</name>
    <dbReference type="NCBI Taxonomy" id="287848"/>
    <lineage>
        <taxon>Bacteria</taxon>
        <taxon>Bacillati</taxon>
        <taxon>Cyanobacteriota</taxon>
        <taxon>Cyanophyceae</taxon>
        <taxon>Nostocales</taxon>
        <taxon>Nostocaceae</taxon>
    </lineage>
</organism>
<reference evidence="2" key="2">
    <citation type="journal article" date="2022" name="Microbiol. Resour. Announc.">
        <title>Metagenome Sequencing to Explore Phylogenomics of Terrestrial Cyanobacteria.</title>
        <authorList>
            <person name="Ward R.D."/>
            <person name="Stajich J.E."/>
            <person name="Johansen J.R."/>
            <person name="Huntemann M."/>
            <person name="Clum A."/>
            <person name="Foster B."/>
            <person name="Foster B."/>
            <person name="Roux S."/>
            <person name="Palaniappan K."/>
            <person name="Varghese N."/>
            <person name="Mukherjee S."/>
            <person name="Reddy T.B.K."/>
            <person name="Daum C."/>
            <person name="Copeland A."/>
            <person name="Chen I.A."/>
            <person name="Ivanova N.N."/>
            <person name="Kyrpides N.C."/>
            <person name="Shapiro N."/>
            <person name="Eloe-Fadrosh E.A."/>
            <person name="Pietrasiak N."/>
        </authorList>
    </citation>
    <scope>NUCLEOTIDE SEQUENCE</scope>
    <source>
        <strain evidence="2">JT2-VF2</strain>
    </source>
</reference>
<dbReference type="Gene3D" id="3.30.1490.20">
    <property type="entry name" value="ATP-grasp fold, A domain"/>
    <property type="match status" value="2"/>
</dbReference>
<dbReference type="AlphaFoldDB" id="A0A951Q4B2"/>
<dbReference type="InterPro" id="IPR002192">
    <property type="entry name" value="PPDK_AMP/ATP-bd"/>
</dbReference>